<name>A0A225V1E4_9STRA</name>
<keyword evidence="2" id="KW-1185">Reference proteome</keyword>
<reference evidence="2" key="1">
    <citation type="submission" date="2017-03" db="EMBL/GenBank/DDBJ databases">
        <title>Phytopthora megakarya and P. palmivora, two closely related causual agents of cacao black pod achieved similar genome size and gene model numbers by different mechanisms.</title>
        <authorList>
            <person name="Ali S."/>
            <person name="Shao J."/>
            <person name="Larry D.J."/>
            <person name="Kronmiller B."/>
            <person name="Shen D."/>
            <person name="Strem M.D."/>
            <person name="Melnick R.L."/>
            <person name="Guiltinan M.J."/>
            <person name="Tyler B.M."/>
            <person name="Meinhardt L.W."/>
            <person name="Bailey B.A."/>
        </authorList>
    </citation>
    <scope>NUCLEOTIDE SEQUENCE [LARGE SCALE GENOMIC DNA]</scope>
    <source>
        <strain evidence="2">zdho120</strain>
    </source>
</reference>
<dbReference type="EMBL" id="NBNE01008720">
    <property type="protein sequence ID" value="OWY99181.1"/>
    <property type="molecule type" value="Genomic_DNA"/>
</dbReference>
<sequence length="71" mass="7949">MVYWDLTAYSDADWAGNRDDRCSVSGVMLMMCGAPVVRSSTFQKAVTLSSTEVKYMALSACIIKRYGYVDY</sequence>
<evidence type="ECO:0000313" key="1">
    <source>
        <dbReference type="EMBL" id="OWY99181.1"/>
    </source>
</evidence>
<accession>A0A225V1E4</accession>
<dbReference type="AlphaFoldDB" id="A0A225V1E4"/>
<comment type="caution">
    <text evidence="1">The sequence shown here is derived from an EMBL/GenBank/DDBJ whole genome shotgun (WGS) entry which is preliminary data.</text>
</comment>
<organism evidence="1 2">
    <name type="scientific">Phytophthora megakarya</name>
    <dbReference type="NCBI Taxonomy" id="4795"/>
    <lineage>
        <taxon>Eukaryota</taxon>
        <taxon>Sar</taxon>
        <taxon>Stramenopiles</taxon>
        <taxon>Oomycota</taxon>
        <taxon>Peronosporomycetes</taxon>
        <taxon>Peronosporales</taxon>
        <taxon>Peronosporaceae</taxon>
        <taxon>Phytophthora</taxon>
    </lineage>
</organism>
<evidence type="ECO:0000313" key="2">
    <source>
        <dbReference type="Proteomes" id="UP000198211"/>
    </source>
</evidence>
<dbReference type="Proteomes" id="UP000198211">
    <property type="component" value="Unassembled WGS sequence"/>
</dbReference>
<gene>
    <name evidence="1" type="ORF">PHMEG_00029866</name>
</gene>
<protein>
    <submittedName>
        <fullName evidence="1">Polyprotein</fullName>
    </submittedName>
</protein>
<dbReference type="OrthoDB" id="90737at2759"/>
<dbReference type="CDD" id="cd09272">
    <property type="entry name" value="RNase_HI_RT_Ty1"/>
    <property type="match status" value="1"/>
</dbReference>
<proteinExistence type="predicted"/>